<protein>
    <submittedName>
        <fullName evidence="2">NAD(P)/FAD-dependent oxidoreductase</fullName>
        <ecNumber evidence="2">1.14.13.-</ecNumber>
    </submittedName>
</protein>
<dbReference type="Pfam" id="PF13738">
    <property type="entry name" value="Pyr_redox_3"/>
    <property type="match status" value="1"/>
</dbReference>
<keyword evidence="1 2" id="KW-0560">Oxidoreductase</keyword>
<dbReference type="InterPro" id="IPR036188">
    <property type="entry name" value="FAD/NAD-bd_sf"/>
</dbReference>
<name>A0ABY9TEE4_9GAMM</name>
<dbReference type="SUPFAM" id="SSF51905">
    <property type="entry name" value="FAD/NAD(P)-binding domain"/>
    <property type="match status" value="2"/>
</dbReference>
<dbReference type="RefSeq" id="WP_348386336.1">
    <property type="nucleotide sequence ID" value="NZ_CP134146.1"/>
</dbReference>
<dbReference type="EC" id="1.14.13.-" evidence="2"/>
<reference evidence="3" key="1">
    <citation type="submission" date="2023-09" db="EMBL/GenBank/DDBJ databases">
        <authorList>
            <person name="Li S."/>
            <person name="Li X."/>
            <person name="Zhang C."/>
            <person name="Zhao Z."/>
        </authorList>
    </citation>
    <scope>NUCLEOTIDE SEQUENCE [LARGE SCALE GENOMIC DNA]</scope>
    <source>
        <strain evidence="3">SQ345</strain>
    </source>
</reference>
<dbReference type="GO" id="GO:0016491">
    <property type="term" value="F:oxidoreductase activity"/>
    <property type="evidence" value="ECO:0007669"/>
    <property type="project" value="UniProtKB-KW"/>
</dbReference>
<accession>A0ABY9TEE4</accession>
<dbReference type="PRINTS" id="PR00411">
    <property type="entry name" value="PNDRDTASEI"/>
</dbReference>
<keyword evidence="3" id="KW-1185">Reference proteome</keyword>
<dbReference type="Proteomes" id="UP001248581">
    <property type="component" value="Chromosome"/>
</dbReference>
<dbReference type="PANTHER" id="PTHR43539:SF78">
    <property type="entry name" value="FLAVIN-CONTAINING MONOOXYGENASE"/>
    <property type="match status" value="1"/>
</dbReference>
<organism evidence="2 3">
    <name type="scientific">Thalassotalea nanhaiensis</name>
    <dbReference type="NCBI Taxonomy" id="3065648"/>
    <lineage>
        <taxon>Bacteria</taxon>
        <taxon>Pseudomonadati</taxon>
        <taxon>Pseudomonadota</taxon>
        <taxon>Gammaproteobacteria</taxon>
        <taxon>Alteromonadales</taxon>
        <taxon>Colwelliaceae</taxon>
        <taxon>Thalassotalea</taxon>
    </lineage>
</organism>
<sequence>MYDYIVVGGSQAGLAMAYNLKKLGARFLIVDSGEQVGSAWLNRWDSLTLFTPKQYNGLPGLSYEGPNEYPTKYDVAAYLTKYVSTFELPLQLETRVDALHKTNNHYVLDTSMGELHCKNVVVATGPFHTPFIPDFAENLGAGITQLHSSEYKNPKQLQQGDTLVVGGGDSGVQILSEIADSGCQCYSSGISNLSSLPQSFLGKTLWWWLKTTGVLSLSKYSFLGKQIAKRMQPVIGTNVKKLLARDNVQQVGRTISAKSNSIAFTDVELDSIKNIVWATGYKPDFTWLGNVKLDEHGYPENHRGVSSVQGLYFIGLPWMHTRGSATLGGVGKDAEYLHQYISNLAITTDNVPVGNFA</sequence>
<evidence type="ECO:0000256" key="1">
    <source>
        <dbReference type="ARBA" id="ARBA00023002"/>
    </source>
</evidence>
<dbReference type="EMBL" id="CP134146">
    <property type="protein sequence ID" value="WNC67172.1"/>
    <property type="molecule type" value="Genomic_DNA"/>
</dbReference>
<dbReference type="PRINTS" id="PR00368">
    <property type="entry name" value="FADPNR"/>
</dbReference>
<dbReference type="PANTHER" id="PTHR43539">
    <property type="entry name" value="FLAVIN-BINDING MONOOXYGENASE-LIKE PROTEIN (AFU_ORTHOLOGUE AFUA_4G09220)"/>
    <property type="match status" value="1"/>
</dbReference>
<dbReference type="InterPro" id="IPR050982">
    <property type="entry name" value="Auxin_biosynth/cation_transpt"/>
</dbReference>
<evidence type="ECO:0000313" key="3">
    <source>
        <dbReference type="Proteomes" id="UP001248581"/>
    </source>
</evidence>
<evidence type="ECO:0000313" key="2">
    <source>
        <dbReference type="EMBL" id="WNC67172.1"/>
    </source>
</evidence>
<dbReference type="Gene3D" id="3.50.50.60">
    <property type="entry name" value="FAD/NAD(P)-binding domain"/>
    <property type="match status" value="1"/>
</dbReference>
<gene>
    <name evidence="2" type="ORF">RI845_11640</name>
</gene>
<proteinExistence type="predicted"/>